<keyword evidence="3" id="KW-0479">Metal-binding</keyword>
<keyword evidence="5" id="KW-0560">Oxidoreductase</keyword>
<dbReference type="PANTHER" id="PTHR43350:SF2">
    <property type="entry name" value="GROES-LIKE ZINC-BINDING ALCOHOL DEHYDROGENASE FAMILY PROTEIN"/>
    <property type="match status" value="1"/>
</dbReference>
<comment type="similarity">
    <text evidence="2">Belongs to the zinc-containing alcohol dehydrogenase family.</text>
</comment>
<dbReference type="Pfam" id="PF00107">
    <property type="entry name" value="ADH_zinc_N"/>
    <property type="match status" value="1"/>
</dbReference>
<evidence type="ECO:0000256" key="5">
    <source>
        <dbReference type="ARBA" id="ARBA00023002"/>
    </source>
</evidence>
<dbReference type="InterPro" id="IPR013154">
    <property type="entry name" value="ADH-like_N"/>
</dbReference>
<proteinExistence type="inferred from homology"/>
<sequence length="320" mass="34717">MRALRYERGRLRIAETEKPRAAREALIRVTLAGICNTDLEITRGYAGFEGTLGHEFVGVVESAPDQSLVGQRVVGEINAGCGACQLCRAGDPRHCPRRTVLGIVGRDGAFAEFLQLPIENLHRVPDEIADEEAVFTEPLAAAYGITEQVRLDRQTRTVVIGDGKLGLLCAQALSITGAPITLIGKHDNKLEIAQRRGIETVRLEEFLASDDLKRAFDVAVEASGSASGFEIALAALRPRGKLVLKSTFHGDTSFNAARIVVDEVSIIGSRCGRFPPALDLLRRKAVDVKSLISEEYRLADGLEAMARAAERGVLKILLRP</sequence>
<keyword evidence="9" id="KW-1185">Reference proteome</keyword>
<keyword evidence="4" id="KW-0862">Zinc</keyword>
<dbReference type="SUPFAM" id="SSF51735">
    <property type="entry name" value="NAD(P)-binding Rossmann-fold domains"/>
    <property type="match status" value="1"/>
</dbReference>
<dbReference type="AlphaFoldDB" id="A0A0B6WWJ7"/>
<organism evidence="8 9">
    <name type="scientific">Pyrinomonas methylaliphatogenes</name>
    <dbReference type="NCBI Taxonomy" id="454194"/>
    <lineage>
        <taxon>Bacteria</taxon>
        <taxon>Pseudomonadati</taxon>
        <taxon>Acidobacteriota</taxon>
        <taxon>Blastocatellia</taxon>
        <taxon>Blastocatellales</taxon>
        <taxon>Pyrinomonadaceae</taxon>
        <taxon>Pyrinomonas</taxon>
    </lineage>
</organism>
<dbReference type="Gene3D" id="3.90.180.10">
    <property type="entry name" value="Medium-chain alcohol dehydrogenases, catalytic domain"/>
    <property type="match status" value="1"/>
</dbReference>
<evidence type="ECO:0000313" key="8">
    <source>
        <dbReference type="EMBL" id="CDM64644.1"/>
    </source>
</evidence>
<reference evidence="8 9" key="1">
    <citation type="submission" date="2013-12" db="EMBL/GenBank/DDBJ databases">
        <authorList>
            <person name="Stott M."/>
        </authorList>
    </citation>
    <scope>NUCLEOTIDE SEQUENCE [LARGE SCALE GENOMIC DNA]</scope>
    <source>
        <strain evidence="8 9">K22</strain>
    </source>
</reference>
<evidence type="ECO:0000259" key="7">
    <source>
        <dbReference type="Pfam" id="PF08240"/>
    </source>
</evidence>
<feature type="domain" description="Alcohol dehydrogenase-like N-terminal" evidence="7">
    <location>
        <begin position="23"/>
        <end position="126"/>
    </location>
</feature>
<dbReference type="CDD" id="cd08242">
    <property type="entry name" value="MDR_like"/>
    <property type="match status" value="1"/>
</dbReference>
<dbReference type="Proteomes" id="UP000031518">
    <property type="component" value="Unassembled WGS sequence"/>
</dbReference>
<evidence type="ECO:0000256" key="2">
    <source>
        <dbReference type="ARBA" id="ARBA00008072"/>
    </source>
</evidence>
<protein>
    <submittedName>
        <fullName evidence="8">Theronine dehydrogenase-like Zn-dependent dehydrogenase</fullName>
    </submittedName>
</protein>
<dbReference type="InterPro" id="IPR013149">
    <property type="entry name" value="ADH-like_C"/>
</dbReference>
<comment type="cofactor">
    <cofactor evidence="1">
        <name>Zn(2+)</name>
        <dbReference type="ChEBI" id="CHEBI:29105"/>
    </cofactor>
</comment>
<evidence type="ECO:0000259" key="6">
    <source>
        <dbReference type="Pfam" id="PF00107"/>
    </source>
</evidence>
<dbReference type="STRING" id="454194.PYK22_00639"/>
<dbReference type="Pfam" id="PF08240">
    <property type="entry name" value="ADH_N"/>
    <property type="match status" value="1"/>
</dbReference>
<name>A0A0B6WWJ7_9BACT</name>
<dbReference type="PANTHER" id="PTHR43350">
    <property type="entry name" value="NAD-DEPENDENT ALCOHOL DEHYDROGENASE"/>
    <property type="match status" value="1"/>
</dbReference>
<dbReference type="Gene3D" id="3.40.50.720">
    <property type="entry name" value="NAD(P)-binding Rossmann-like Domain"/>
    <property type="match status" value="1"/>
</dbReference>
<dbReference type="InterPro" id="IPR036291">
    <property type="entry name" value="NAD(P)-bd_dom_sf"/>
</dbReference>
<evidence type="ECO:0000256" key="3">
    <source>
        <dbReference type="ARBA" id="ARBA00022723"/>
    </source>
</evidence>
<reference evidence="8 9" key="2">
    <citation type="submission" date="2015-01" db="EMBL/GenBank/DDBJ databases">
        <title>Complete genome sequence of Pyrinomonas methylaliphatogenes type strain K22T.</title>
        <authorList>
            <person name="Lee K.C.Y."/>
            <person name="Power J.F."/>
            <person name="Dunfield P.F."/>
            <person name="Morgan X.C."/>
            <person name="Huttenhower C."/>
            <person name="Stott M.B."/>
        </authorList>
    </citation>
    <scope>NUCLEOTIDE SEQUENCE [LARGE SCALE GENOMIC DNA]</scope>
    <source>
        <strain evidence="8 9">K22</strain>
    </source>
</reference>
<dbReference type="SUPFAM" id="SSF50129">
    <property type="entry name" value="GroES-like"/>
    <property type="match status" value="1"/>
</dbReference>
<gene>
    <name evidence="8" type="ORF">PYK22_00639</name>
</gene>
<evidence type="ECO:0000256" key="1">
    <source>
        <dbReference type="ARBA" id="ARBA00001947"/>
    </source>
</evidence>
<dbReference type="RefSeq" id="WP_041974210.1">
    <property type="nucleotide sequence ID" value="NZ_CBXV010000002.1"/>
</dbReference>
<accession>A0A0B6WWJ7</accession>
<dbReference type="OrthoDB" id="9769198at2"/>
<evidence type="ECO:0000256" key="4">
    <source>
        <dbReference type="ARBA" id="ARBA00022833"/>
    </source>
</evidence>
<dbReference type="GO" id="GO:0046872">
    <property type="term" value="F:metal ion binding"/>
    <property type="evidence" value="ECO:0007669"/>
    <property type="project" value="UniProtKB-KW"/>
</dbReference>
<evidence type="ECO:0000313" key="9">
    <source>
        <dbReference type="Proteomes" id="UP000031518"/>
    </source>
</evidence>
<dbReference type="GO" id="GO:0016491">
    <property type="term" value="F:oxidoreductase activity"/>
    <property type="evidence" value="ECO:0007669"/>
    <property type="project" value="UniProtKB-KW"/>
</dbReference>
<feature type="domain" description="Alcohol dehydrogenase-like C-terminal" evidence="6">
    <location>
        <begin position="165"/>
        <end position="281"/>
    </location>
</feature>
<dbReference type="EMBL" id="CBXV010000002">
    <property type="protein sequence ID" value="CDM64644.1"/>
    <property type="molecule type" value="Genomic_DNA"/>
</dbReference>
<dbReference type="InterPro" id="IPR011032">
    <property type="entry name" value="GroES-like_sf"/>
</dbReference>